<evidence type="ECO:0000313" key="6">
    <source>
        <dbReference type="Proteomes" id="UP000267128"/>
    </source>
</evidence>
<keyword evidence="2 5" id="KW-0808">Transferase</keyword>
<keyword evidence="6" id="KW-1185">Reference proteome</keyword>
<reference evidence="5 6" key="1">
    <citation type="submission" date="2018-11" db="EMBL/GenBank/DDBJ databases">
        <authorList>
            <person name="Li F."/>
        </authorList>
    </citation>
    <scope>NUCLEOTIDE SEQUENCE [LARGE SCALE GENOMIC DNA]</scope>
    <source>
        <strain evidence="5 6">Gsoil 097</strain>
    </source>
</reference>
<evidence type="ECO:0000259" key="3">
    <source>
        <dbReference type="Pfam" id="PF00534"/>
    </source>
</evidence>
<evidence type="ECO:0000256" key="1">
    <source>
        <dbReference type="ARBA" id="ARBA00022676"/>
    </source>
</evidence>
<evidence type="ECO:0000259" key="4">
    <source>
        <dbReference type="Pfam" id="PF13439"/>
    </source>
</evidence>
<organism evidence="5 6">
    <name type="scientific">Nocardioides marmoriginsengisoli</name>
    <dbReference type="NCBI Taxonomy" id="661483"/>
    <lineage>
        <taxon>Bacteria</taxon>
        <taxon>Bacillati</taxon>
        <taxon>Actinomycetota</taxon>
        <taxon>Actinomycetes</taxon>
        <taxon>Propionibacteriales</taxon>
        <taxon>Nocardioidaceae</taxon>
        <taxon>Nocardioides</taxon>
    </lineage>
</organism>
<name>A0A3N0CMW1_9ACTN</name>
<dbReference type="SUPFAM" id="SSF53756">
    <property type="entry name" value="UDP-Glycosyltransferase/glycogen phosphorylase"/>
    <property type="match status" value="1"/>
</dbReference>
<sequence>MRIALVSYRSKPHCGGQGVYVRHLSRELVELGHTVEVFSGQPYPELDEGVALTKVPSLDLYREPDPFRMVWPWEFRDLIDAQEFAIMCTAGFPEPRTFGKRVLKALRGRKDDFDIVHDNQVLAHGVMDIEKELDIPVLTTVHHPITFDRRVDIAAAPLRKKLSLRRWYGFLKMQGAVVRRARWILLPSESSKVDAAKDFAADIEKMQVIPLGVDDCFVPPTKPRVPGRLVAMASADAPMKGIATLLEAFAKLRTERDLELLLVTKPTPGGRTEKLIEELGIGEHIRFVNGISDTELVEVMGSAEIAVVPSLYEGFSLPTAELMACETPLVVSRTGAIPEVVGPDGLCAELVTPGDVGELASTLADLLDDPERRDRLGKAGRVRAQELFSWTAVAKKTAAAYEHVLADYALHPTSTHKRVKKIKK</sequence>
<dbReference type="GO" id="GO:0016757">
    <property type="term" value="F:glycosyltransferase activity"/>
    <property type="evidence" value="ECO:0007669"/>
    <property type="project" value="UniProtKB-KW"/>
</dbReference>
<proteinExistence type="predicted"/>
<dbReference type="AlphaFoldDB" id="A0A3N0CMW1"/>
<dbReference type="Proteomes" id="UP000267128">
    <property type="component" value="Unassembled WGS sequence"/>
</dbReference>
<keyword evidence="1" id="KW-0328">Glycosyltransferase</keyword>
<dbReference type="CDD" id="cd03801">
    <property type="entry name" value="GT4_PimA-like"/>
    <property type="match status" value="1"/>
</dbReference>
<feature type="domain" description="Glycosyltransferase subfamily 4-like N-terminal" evidence="4">
    <location>
        <begin position="15"/>
        <end position="214"/>
    </location>
</feature>
<evidence type="ECO:0000313" key="5">
    <source>
        <dbReference type="EMBL" id="RNL64802.1"/>
    </source>
</evidence>
<feature type="domain" description="Glycosyl transferase family 1" evidence="3">
    <location>
        <begin position="228"/>
        <end position="381"/>
    </location>
</feature>
<accession>A0A3N0CMW1</accession>
<dbReference type="InterPro" id="IPR028098">
    <property type="entry name" value="Glyco_trans_4-like_N"/>
</dbReference>
<dbReference type="GO" id="GO:0009103">
    <property type="term" value="P:lipopolysaccharide biosynthetic process"/>
    <property type="evidence" value="ECO:0007669"/>
    <property type="project" value="TreeGrafter"/>
</dbReference>
<dbReference type="Pfam" id="PF00534">
    <property type="entry name" value="Glycos_transf_1"/>
    <property type="match status" value="1"/>
</dbReference>
<dbReference type="PANTHER" id="PTHR46401">
    <property type="entry name" value="GLYCOSYLTRANSFERASE WBBK-RELATED"/>
    <property type="match status" value="1"/>
</dbReference>
<gene>
    <name evidence="5" type="ORF">EFK50_02070</name>
</gene>
<dbReference type="PANTHER" id="PTHR46401:SF2">
    <property type="entry name" value="GLYCOSYLTRANSFERASE WBBK-RELATED"/>
    <property type="match status" value="1"/>
</dbReference>
<evidence type="ECO:0000256" key="2">
    <source>
        <dbReference type="ARBA" id="ARBA00022679"/>
    </source>
</evidence>
<dbReference type="EMBL" id="RJSE01000003">
    <property type="protein sequence ID" value="RNL64802.1"/>
    <property type="molecule type" value="Genomic_DNA"/>
</dbReference>
<dbReference type="InterPro" id="IPR001296">
    <property type="entry name" value="Glyco_trans_1"/>
</dbReference>
<dbReference type="OrthoDB" id="8555507at2"/>
<comment type="caution">
    <text evidence="5">The sequence shown here is derived from an EMBL/GenBank/DDBJ whole genome shotgun (WGS) entry which is preliminary data.</text>
</comment>
<protein>
    <submittedName>
        <fullName evidence="5">Glycosyltransferase family 1 protein</fullName>
    </submittedName>
</protein>
<dbReference type="Pfam" id="PF13439">
    <property type="entry name" value="Glyco_transf_4"/>
    <property type="match status" value="1"/>
</dbReference>
<dbReference type="Gene3D" id="3.40.50.2000">
    <property type="entry name" value="Glycogen Phosphorylase B"/>
    <property type="match status" value="2"/>
</dbReference>